<keyword evidence="1" id="KW-0812">Transmembrane</keyword>
<dbReference type="AlphaFoldDB" id="A0A940WRX0"/>
<gene>
    <name evidence="3" type="ORF">J7W16_10540</name>
</gene>
<dbReference type="PANTHER" id="PTHR43358:SF4">
    <property type="entry name" value="ALPHA_BETA HYDROLASE FOLD-1 DOMAIN-CONTAINING PROTEIN"/>
    <property type="match status" value="1"/>
</dbReference>
<protein>
    <submittedName>
        <fullName evidence="3">Alpha/beta hydrolase</fullName>
    </submittedName>
</protein>
<dbReference type="Proteomes" id="UP000678228">
    <property type="component" value="Unassembled WGS sequence"/>
</dbReference>
<evidence type="ECO:0000256" key="1">
    <source>
        <dbReference type="SAM" id="Phobius"/>
    </source>
</evidence>
<proteinExistence type="predicted"/>
<feature type="domain" description="Serine aminopeptidase S33" evidence="2">
    <location>
        <begin position="105"/>
        <end position="189"/>
    </location>
</feature>
<dbReference type="InterPro" id="IPR022742">
    <property type="entry name" value="Hydrolase_4"/>
</dbReference>
<keyword evidence="3" id="KW-0378">Hydrolase</keyword>
<dbReference type="GO" id="GO:0016787">
    <property type="term" value="F:hydrolase activity"/>
    <property type="evidence" value="ECO:0007669"/>
    <property type="project" value="UniProtKB-KW"/>
</dbReference>
<keyword evidence="1" id="KW-1133">Transmembrane helix</keyword>
<keyword evidence="1" id="KW-0472">Membrane</keyword>
<sequence length="322" mass="35716">MKKKTFIVLGIVAIIGIGGYGFVGNYFFNFALNAKAEKEFLQGNPHLAESEAVLGSVAEEAELADELFKKEHEPTQLSIVSTDEHKLNLNAYLYENESADHKWAVVVHGYTGNALSMARYSRNFYERGYNVLAPDLRGHGESEGDYIGMGWHDRKDLLLWIDQILEKDPQAEIALFGISMGGATVMMTSGEEDLPSNVKVIVEDCGYTSVSDVFTYQLDDLFSLPPFPVLNAANTVTKIRAGYDLFEASAIDQVAKSQTPMLFIHGEADTFVPYEMLDKVYAAANVEKDKLIIPGAGHGEAEKVDPITYWNSVWGFVETYIN</sequence>
<dbReference type="SUPFAM" id="SSF53474">
    <property type="entry name" value="alpha/beta-Hydrolases"/>
    <property type="match status" value="1"/>
</dbReference>
<dbReference type="InterPro" id="IPR052920">
    <property type="entry name" value="DNA-binding_regulatory"/>
</dbReference>
<feature type="transmembrane region" description="Helical" evidence="1">
    <location>
        <begin position="7"/>
        <end position="28"/>
    </location>
</feature>
<comment type="caution">
    <text evidence="3">The sequence shown here is derived from an EMBL/GenBank/DDBJ whole genome shotgun (WGS) entry which is preliminary data.</text>
</comment>
<dbReference type="RefSeq" id="WP_210597279.1">
    <property type="nucleotide sequence ID" value="NZ_JAGKSQ010000004.1"/>
</dbReference>
<evidence type="ECO:0000313" key="4">
    <source>
        <dbReference type="Proteomes" id="UP000678228"/>
    </source>
</evidence>
<evidence type="ECO:0000313" key="3">
    <source>
        <dbReference type="EMBL" id="MBP3951574.1"/>
    </source>
</evidence>
<dbReference type="PANTHER" id="PTHR43358">
    <property type="entry name" value="ALPHA/BETA-HYDROLASE"/>
    <property type="match status" value="1"/>
</dbReference>
<dbReference type="EMBL" id="JAGKSQ010000004">
    <property type="protein sequence ID" value="MBP3951574.1"/>
    <property type="molecule type" value="Genomic_DNA"/>
</dbReference>
<reference evidence="3" key="1">
    <citation type="submission" date="2021-03" db="EMBL/GenBank/DDBJ databases">
        <title>Bacillus suaedae sp. nov., isolated from Suaeda aralocaspica.</title>
        <authorList>
            <person name="Lei R.F.R."/>
        </authorList>
    </citation>
    <scope>NUCLEOTIDE SEQUENCE</scope>
    <source>
        <strain evidence="3">YZJH907-2</strain>
    </source>
</reference>
<keyword evidence="4" id="KW-1185">Reference proteome</keyword>
<dbReference type="Pfam" id="PF12146">
    <property type="entry name" value="Hydrolase_4"/>
    <property type="match status" value="1"/>
</dbReference>
<name>A0A940WRX0_9BACI</name>
<dbReference type="Gene3D" id="3.40.50.1820">
    <property type="entry name" value="alpha/beta hydrolase"/>
    <property type="match status" value="1"/>
</dbReference>
<accession>A0A940WRX0</accession>
<evidence type="ECO:0000259" key="2">
    <source>
        <dbReference type="Pfam" id="PF12146"/>
    </source>
</evidence>
<dbReference type="InterPro" id="IPR000073">
    <property type="entry name" value="AB_hydrolase_1"/>
</dbReference>
<dbReference type="PRINTS" id="PR00111">
    <property type="entry name" value="ABHYDROLASE"/>
</dbReference>
<organism evidence="3 4">
    <name type="scientific">Halalkalibacter suaedae</name>
    <dbReference type="NCBI Taxonomy" id="2822140"/>
    <lineage>
        <taxon>Bacteria</taxon>
        <taxon>Bacillati</taxon>
        <taxon>Bacillota</taxon>
        <taxon>Bacilli</taxon>
        <taxon>Bacillales</taxon>
        <taxon>Bacillaceae</taxon>
        <taxon>Halalkalibacter</taxon>
    </lineage>
</organism>
<dbReference type="InterPro" id="IPR029058">
    <property type="entry name" value="AB_hydrolase_fold"/>
</dbReference>